<dbReference type="OrthoDB" id="9773039at2"/>
<evidence type="ECO:0000313" key="3">
    <source>
        <dbReference type="Proteomes" id="UP000077339"/>
    </source>
</evidence>
<keyword evidence="3" id="KW-1185">Reference proteome</keyword>
<dbReference type="InterPro" id="IPR052698">
    <property type="entry name" value="MoCofactor_Util/Proc"/>
</dbReference>
<gene>
    <name evidence="2" type="ORF">AT15_04375</name>
</gene>
<dbReference type="InterPro" id="IPR027051">
    <property type="entry name" value="XdhC_Rossmann_dom"/>
</dbReference>
<accession>A0A176JXJ5</accession>
<dbReference type="RefSeq" id="WP_068348529.1">
    <property type="nucleotide sequence ID" value="NZ_JFHK01000022.1"/>
</dbReference>
<evidence type="ECO:0000259" key="1">
    <source>
        <dbReference type="Pfam" id="PF13478"/>
    </source>
</evidence>
<sequence>MTTLKNLIEKLPYSGEYVLAIVVSAKSSSFRKSGELYAMDENGRTFGKFEGAFGEFLLKNLKRALFSGESFLERFIEFRADAGKHGATCGERTEVFFMYQGEGPKVHIFGAGNITPLLLKVFEVAGLNCTVIDDDEVFLSKIKGARTYKVDYNKMEGFPEIKPIDFCVIVTRGHIRDLEALKVCFEKKPRYIGMIGSEKKNTELKERFILEGFGEEDWEKIRTPIGLDIGAKSPGEIAVAIAAEIISERRKNVEKKGV</sequence>
<dbReference type="PATRIC" id="fig|1453497.3.peg.870"/>
<comment type="caution">
    <text evidence="2">The sequence shown here is derived from an EMBL/GenBank/DDBJ whole genome shotgun (WGS) entry which is preliminary data.</text>
</comment>
<dbReference type="Pfam" id="PF13478">
    <property type="entry name" value="XdhC_C"/>
    <property type="match status" value="1"/>
</dbReference>
<dbReference type="Proteomes" id="UP000077339">
    <property type="component" value="Unassembled WGS sequence"/>
</dbReference>
<dbReference type="PANTHER" id="PTHR30388:SF6">
    <property type="entry name" value="XANTHINE DEHYDROGENASE SUBUNIT A-RELATED"/>
    <property type="match status" value="1"/>
</dbReference>
<protein>
    <recommendedName>
        <fullName evidence="1">XdhC Rossmann domain-containing protein</fullName>
    </recommendedName>
</protein>
<dbReference type="EMBL" id="JFHK01000022">
    <property type="protein sequence ID" value="OAA28443.1"/>
    <property type="molecule type" value="Genomic_DNA"/>
</dbReference>
<dbReference type="STRING" id="1453497.AT15_04375"/>
<proteinExistence type="predicted"/>
<name>A0A176JXJ5_9BACT</name>
<feature type="domain" description="XdhC Rossmann" evidence="1">
    <location>
        <begin position="107"/>
        <end position="245"/>
    </location>
</feature>
<dbReference type="AlphaFoldDB" id="A0A176JXJ5"/>
<reference evidence="2 3" key="1">
    <citation type="submission" date="2014-02" db="EMBL/GenBank/DDBJ databases">
        <title>Kosmotoga genome sequencing.</title>
        <authorList>
            <person name="Pollo S.M."/>
            <person name="Charchuk R."/>
            <person name="Nesbo C.L."/>
        </authorList>
    </citation>
    <scope>NUCLEOTIDE SEQUENCE [LARGE SCALE GENOMIC DNA]</scope>
    <source>
        <strain evidence="2 3">S304</strain>
    </source>
</reference>
<organism evidence="2 3">
    <name type="scientific">Kosmotoga arenicorallina S304</name>
    <dbReference type="NCBI Taxonomy" id="1453497"/>
    <lineage>
        <taxon>Bacteria</taxon>
        <taxon>Thermotogati</taxon>
        <taxon>Thermotogota</taxon>
        <taxon>Thermotogae</taxon>
        <taxon>Kosmotogales</taxon>
        <taxon>Kosmotogaceae</taxon>
        <taxon>Kosmotoga</taxon>
    </lineage>
</organism>
<dbReference type="PANTHER" id="PTHR30388">
    <property type="entry name" value="ALDEHYDE OXIDOREDUCTASE MOLYBDENUM COFACTOR ASSEMBLY PROTEIN"/>
    <property type="match status" value="1"/>
</dbReference>
<dbReference type="Gene3D" id="3.40.50.720">
    <property type="entry name" value="NAD(P)-binding Rossmann-like Domain"/>
    <property type="match status" value="1"/>
</dbReference>
<evidence type="ECO:0000313" key="2">
    <source>
        <dbReference type="EMBL" id="OAA28443.1"/>
    </source>
</evidence>